<dbReference type="InterPro" id="IPR001315">
    <property type="entry name" value="CARD"/>
</dbReference>
<proteinExistence type="predicted"/>
<feature type="region of interest" description="Disordered" evidence="2">
    <location>
        <begin position="1"/>
        <end position="31"/>
    </location>
</feature>
<name>A0A8S1EL71_9PELO</name>
<evidence type="ECO:0000256" key="1">
    <source>
        <dbReference type="SAM" id="Coils"/>
    </source>
</evidence>
<keyword evidence="1" id="KW-0175">Coiled coil</keyword>
<dbReference type="PANTHER" id="PTHR18911:SF5">
    <property type="entry name" value="COILED-COIL DOMAIN-CONTAINING PROTEIN 186"/>
    <property type="match status" value="1"/>
</dbReference>
<feature type="coiled-coil region" evidence="1">
    <location>
        <begin position="546"/>
        <end position="607"/>
    </location>
</feature>
<reference evidence="4 5" key="1">
    <citation type="submission" date="2020-04" db="EMBL/GenBank/DDBJ databases">
        <authorList>
            <person name="Laetsch R D."/>
            <person name="Stevens L."/>
            <person name="Kumar S."/>
            <person name="Blaxter L. M."/>
        </authorList>
    </citation>
    <scope>NUCLEOTIDE SEQUENCE [LARGE SCALE GENOMIC DNA]</scope>
</reference>
<feature type="region of interest" description="Disordered" evidence="2">
    <location>
        <begin position="436"/>
        <end position="457"/>
    </location>
</feature>
<dbReference type="OrthoDB" id="5583482at2759"/>
<evidence type="ECO:0000259" key="3">
    <source>
        <dbReference type="PROSITE" id="PS50209"/>
    </source>
</evidence>
<accession>A0A8S1EL71</accession>
<gene>
    <name evidence="4" type="ORF">CBOVIS_LOCUS4513</name>
</gene>
<evidence type="ECO:0000313" key="4">
    <source>
        <dbReference type="EMBL" id="CAB3401821.1"/>
    </source>
</evidence>
<dbReference type="PANTHER" id="PTHR18911">
    <property type="entry name" value="CTCL TUMOR ANTIGEN HD-CL-01"/>
    <property type="match status" value="1"/>
</dbReference>
<dbReference type="InterPro" id="IPR038830">
    <property type="entry name" value="CCDC186"/>
</dbReference>
<sequence length="717" mass="82898">MDQEDGSDHEERPDSQLSDTKTCSEYGTPVKTPTCNVENSLYDKYNVQEKELERLEAQNNEYRDKLLKTIRERDLNEEMLKNVQSQHKKELDVQFRRVKDLEVQLKATMDKATAQEAHFNVTTREMSQKYNNSVQQLTRKADQNEKEKNEAVVKYAMREGEMMKLKTEIAKKEQELKACNEELEQCRKSQAEDNLTELNKTINNLNVEIEKIKHEKFDVENRLKIAEKRVETLTSNLAEAHQKADVLRKQLIQAKDERAHAENAERARREADLEKRAREAESDLERMKASQMDLATKFEESRRENDDLLAKIDILQDQLNLEEDRRKFCEEQIERLKTVEEFVESSTCKAEESQKERENAEKDRVQAEIEAAECREHAERMLKLTQELTERNMSLTQQLKVAEEENLKLVNITKELEQKVKTIEHEKTVLEEENMELRESLNSKPAEAPPTPTTSKFEDNLKRFEENARKLEAAENELSEVKNDFAAYRKKTNATIKELKTELSTLRKSSSSNLDVVQPAHVSSESVPSSRSRASSITSIDRVTSVSREEEAAAAAVEEAKKLEVQQVMIDKIVVLQRKLARRAEKIEFLEEHIRQCLEELQKKSKIIQHYALREEASLLMPSDGSLEQLFTKCEFVQVPIARKNAACALMGAMFTSTGEKKQTQLLTEINSRLQAVLEDAIQKNINLRANLDQISAENSRLSRENRLLSLAQTNEK</sequence>
<dbReference type="GO" id="GO:0005802">
    <property type="term" value="C:trans-Golgi network"/>
    <property type="evidence" value="ECO:0007669"/>
    <property type="project" value="TreeGrafter"/>
</dbReference>
<organism evidence="4 5">
    <name type="scientific">Caenorhabditis bovis</name>
    <dbReference type="NCBI Taxonomy" id="2654633"/>
    <lineage>
        <taxon>Eukaryota</taxon>
        <taxon>Metazoa</taxon>
        <taxon>Ecdysozoa</taxon>
        <taxon>Nematoda</taxon>
        <taxon>Chromadorea</taxon>
        <taxon>Rhabditida</taxon>
        <taxon>Rhabditina</taxon>
        <taxon>Rhabditomorpha</taxon>
        <taxon>Rhabditoidea</taxon>
        <taxon>Rhabditidae</taxon>
        <taxon>Peloderinae</taxon>
        <taxon>Caenorhabditis</taxon>
    </lineage>
</organism>
<dbReference type="AlphaFoldDB" id="A0A8S1EL71"/>
<keyword evidence="5" id="KW-1185">Reference proteome</keyword>
<feature type="region of interest" description="Disordered" evidence="2">
    <location>
        <begin position="256"/>
        <end position="288"/>
    </location>
</feature>
<evidence type="ECO:0000313" key="5">
    <source>
        <dbReference type="Proteomes" id="UP000494206"/>
    </source>
</evidence>
<feature type="coiled-coil region" evidence="1">
    <location>
        <begin position="671"/>
        <end position="705"/>
    </location>
</feature>
<feature type="compositionally biased region" description="Polar residues" evidence="2">
    <location>
        <begin position="15"/>
        <end position="31"/>
    </location>
</feature>
<dbReference type="EMBL" id="CADEPM010000003">
    <property type="protein sequence ID" value="CAB3401821.1"/>
    <property type="molecule type" value="Genomic_DNA"/>
</dbReference>
<dbReference type="GO" id="GO:0031267">
    <property type="term" value="F:small GTPase binding"/>
    <property type="evidence" value="ECO:0007669"/>
    <property type="project" value="TreeGrafter"/>
</dbReference>
<dbReference type="PROSITE" id="PS50209">
    <property type="entry name" value="CARD"/>
    <property type="match status" value="1"/>
</dbReference>
<feature type="coiled-coil region" evidence="1">
    <location>
        <begin position="38"/>
        <end position="72"/>
    </location>
</feature>
<dbReference type="GO" id="GO:0099518">
    <property type="term" value="P:vesicle cytoskeletal trafficking"/>
    <property type="evidence" value="ECO:0007669"/>
    <property type="project" value="TreeGrafter"/>
</dbReference>
<feature type="domain" description="CARD" evidence="3">
    <location>
        <begin position="651"/>
        <end position="717"/>
    </location>
</feature>
<dbReference type="Proteomes" id="UP000494206">
    <property type="component" value="Unassembled WGS sequence"/>
</dbReference>
<protein>
    <recommendedName>
        <fullName evidence="3">CARD domain-containing protein</fullName>
    </recommendedName>
</protein>
<comment type="caution">
    <text evidence="4">The sequence shown here is derived from an EMBL/GenBank/DDBJ whole genome shotgun (WGS) entry which is preliminary data.</text>
</comment>
<evidence type="ECO:0000256" key="2">
    <source>
        <dbReference type="SAM" id="MobiDB-lite"/>
    </source>
</evidence>
<dbReference type="GO" id="GO:0042981">
    <property type="term" value="P:regulation of apoptotic process"/>
    <property type="evidence" value="ECO:0007669"/>
    <property type="project" value="InterPro"/>
</dbReference>